<dbReference type="PANTHER" id="PTHR34580">
    <property type="match status" value="1"/>
</dbReference>
<dbReference type="InterPro" id="IPR026881">
    <property type="entry name" value="WYL_dom"/>
</dbReference>
<reference evidence="4" key="1">
    <citation type="submission" date="2023-02" db="EMBL/GenBank/DDBJ databases">
        <title>Tahibacter soli sp. nov. isolated from soil.</title>
        <authorList>
            <person name="Baek J.H."/>
            <person name="Lee J.K."/>
            <person name="Choi D.G."/>
            <person name="Jeon C.O."/>
        </authorList>
    </citation>
    <scope>NUCLEOTIDE SEQUENCE</scope>
    <source>
        <strain evidence="4">BL</strain>
    </source>
</reference>
<feature type="domain" description="WCX" evidence="3">
    <location>
        <begin position="238"/>
        <end position="311"/>
    </location>
</feature>
<dbReference type="InterPro" id="IPR011991">
    <property type="entry name" value="ArsR-like_HTH"/>
</dbReference>
<dbReference type="CDD" id="cd00090">
    <property type="entry name" value="HTH_ARSR"/>
    <property type="match status" value="1"/>
</dbReference>
<dbReference type="InterPro" id="IPR013196">
    <property type="entry name" value="HTH_11"/>
</dbReference>
<evidence type="ECO:0000259" key="2">
    <source>
        <dbReference type="Pfam" id="PF13280"/>
    </source>
</evidence>
<dbReference type="InterPro" id="IPR036388">
    <property type="entry name" value="WH-like_DNA-bd_sf"/>
</dbReference>
<dbReference type="Proteomes" id="UP001139971">
    <property type="component" value="Unassembled WGS sequence"/>
</dbReference>
<dbReference type="GO" id="GO:0006355">
    <property type="term" value="P:regulation of DNA-templated transcription"/>
    <property type="evidence" value="ECO:0007669"/>
    <property type="project" value="UniProtKB-ARBA"/>
</dbReference>
<dbReference type="PROSITE" id="PS52050">
    <property type="entry name" value="WYL"/>
    <property type="match status" value="1"/>
</dbReference>
<comment type="caution">
    <text evidence="4">The sequence shown here is derived from an EMBL/GenBank/DDBJ whole genome shotgun (WGS) entry which is preliminary data.</text>
</comment>
<name>A0A9X3YL52_9GAMM</name>
<evidence type="ECO:0000259" key="1">
    <source>
        <dbReference type="Pfam" id="PF08279"/>
    </source>
</evidence>
<keyword evidence="5" id="KW-1185">Reference proteome</keyword>
<feature type="domain" description="WYL" evidence="2">
    <location>
        <begin position="142"/>
        <end position="208"/>
    </location>
</feature>
<dbReference type="Pfam" id="PF08279">
    <property type="entry name" value="HTH_11"/>
    <property type="match status" value="1"/>
</dbReference>
<evidence type="ECO:0000313" key="5">
    <source>
        <dbReference type="Proteomes" id="UP001139971"/>
    </source>
</evidence>
<evidence type="ECO:0000259" key="3">
    <source>
        <dbReference type="Pfam" id="PF25583"/>
    </source>
</evidence>
<sequence length="318" mass="34623">MNHPASRVLAVLELLQAHSRLSGSELARRINVDVRTLRRYIKVLEDIGIPITAERGRYGAYSLVAGFKLPPMMFSDDEALAISIGLMAARGLGLADAAPAVASAQAKIERVMPPTLKKRVRAVDETVTLDLRGARSAGNNAALLQLSSAAQSRRRVHFDYRAADGADSAREFDAYGLTFRTGHWYVVGHCHLRGGLRSFRLDRIGEVRPLDKSFGRPEGFDAAAHLSFSIATLPRATAVEVRLKTDLAGAQYEFIGDIGVFDATDAGVVLRTRTDDLDWFARQLARLSCEFEIVSPPELADALARRAQSLARVARGAG</sequence>
<dbReference type="AlphaFoldDB" id="A0A9X3YL52"/>
<dbReference type="InterPro" id="IPR028349">
    <property type="entry name" value="PafC-like"/>
</dbReference>
<dbReference type="PIRSF" id="PIRSF016838">
    <property type="entry name" value="PafC"/>
    <property type="match status" value="1"/>
</dbReference>
<accession>A0A9X3YL52</accession>
<dbReference type="SUPFAM" id="SSF46785">
    <property type="entry name" value="Winged helix' DNA-binding domain"/>
    <property type="match status" value="1"/>
</dbReference>
<protein>
    <submittedName>
        <fullName evidence="4">YafY family protein</fullName>
    </submittedName>
</protein>
<gene>
    <name evidence="4" type="ORF">OD750_017445</name>
</gene>
<dbReference type="InterPro" id="IPR036390">
    <property type="entry name" value="WH_DNA-bd_sf"/>
</dbReference>
<dbReference type="InterPro" id="IPR051534">
    <property type="entry name" value="CBASS_pafABC_assoc_protein"/>
</dbReference>
<proteinExistence type="predicted"/>
<dbReference type="InterPro" id="IPR057727">
    <property type="entry name" value="WCX_dom"/>
</dbReference>
<organism evidence="4 5">
    <name type="scientific">Tahibacter soli</name>
    <dbReference type="NCBI Taxonomy" id="2983605"/>
    <lineage>
        <taxon>Bacteria</taxon>
        <taxon>Pseudomonadati</taxon>
        <taxon>Pseudomonadota</taxon>
        <taxon>Gammaproteobacteria</taxon>
        <taxon>Lysobacterales</taxon>
        <taxon>Rhodanobacteraceae</taxon>
        <taxon>Tahibacter</taxon>
    </lineage>
</organism>
<dbReference type="EMBL" id="JAOVZO020000018">
    <property type="protein sequence ID" value="MDC8014334.1"/>
    <property type="molecule type" value="Genomic_DNA"/>
</dbReference>
<dbReference type="RefSeq" id="WP_263541970.1">
    <property type="nucleotide sequence ID" value="NZ_JAOVZO020000018.1"/>
</dbReference>
<feature type="domain" description="Helix-turn-helix type 11" evidence="1">
    <location>
        <begin position="7"/>
        <end position="59"/>
    </location>
</feature>
<dbReference type="Pfam" id="PF25583">
    <property type="entry name" value="WCX"/>
    <property type="match status" value="1"/>
</dbReference>
<dbReference type="PANTHER" id="PTHR34580:SF3">
    <property type="entry name" value="PROTEIN PAFB"/>
    <property type="match status" value="1"/>
</dbReference>
<dbReference type="Pfam" id="PF13280">
    <property type="entry name" value="WYL"/>
    <property type="match status" value="1"/>
</dbReference>
<dbReference type="Gene3D" id="1.10.10.10">
    <property type="entry name" value="Winged helix-like DNA-binding domain superfamily/Winged helix DNA-binding domain"/>
    <property type="match status" value="1"/>
</dbReference>
<evidence type="ECO:0000313" key="4">
    <source>
        <dbReference type="EMBL" id="MDC8014334.1"/>
    </source>
</evidence>